<dbReference type="PANTHER" id="PTHR43355:SF2">
    <property type="entry name" value="FLAVIN REDUCTASE (NADPH)"/>
    <property type="match status" value="1"/>
</dbReference>
<dbReference type="Proteomes" id="UP000076244">
    <property type="component" value="Chromosome"/>
</dbReference>
<dbReference type="InterPro" id="IPR016040">
    <property type="entry name" value="NAD(P)-bd_dom"/>
</dbReference>
<reference evidence="4 5" key="1">
    <citation type="journal article" date="2016" name="PLoS ONE">
        <title>The Identification of Novel Diagnostic Marker Genes for the Detection of Beer Spoiling Pediococcus damnosus Strains Using the BlAst Diagnostic Gene findEr.</title>
        <authorList>
            <person name="Behr J."/>
            <person name="Geissler A.J."/>
            <person name="Schmid J."/>
            <person name="Zehe A."/>
            <person name="Vogel R.F."/>
        </authorList>
    </citation>
    <scope>NUCLEOTIDE SEQUENCE [LARGE SCALE GENOMIC DNA]</scope>
    <source>
        <strain evidence="2 5">TMW 2.1533</strain>
        <strain evidence="3 4">TMW 2.1535</strain>
    </source>
</reference>
<dbReference type="AlphaFoldDB" id="A0A0R2HT35"/>
<sequence>MKIGIIGATGNVGRVIFKEARTRGHEATAIVRNAAKAKQMLGNDIDVLEKDALALTKTDLSDFDAIVNASALQPAYLNLDLATKLVSLFRDNDHTQLVFISGASSLVGDDGSFQIDNILKTFAGQPWIETPLQQVHELQFLQWIDNVKWTVMTPQNDFVAGDKTKFRLGTNKIMTDKSGKSQVSFGNFAAALLDELKAPKHVHQQFTVVDD</sequence>
<dbReference type="SUPFAM" id="SSF51735">
    <property type="entry name" value="NAD(P)-binding Rossmann-fold domains"/>
    <property type="match status" value="1"/>
</dbReference>
<organism evidence="2 5">
    <name type="scientific">Pediococcus damnosus</name>
    <dbReference type="NCBI Taxonomy" id="51663"/>
    <lineage>
        <taxon>Bacteria</taxon>
        <taxon>Bacillati</taxon>
        <taxon>Bacillota</taxon>
        <taxon>Bacilli</taxon>
        <taxon>Lactobacillales</taxon>
        <taxon>Lactobacillaceae</taxon>
        <taxon>Pediococcus</taxon>
    </lineage>
</organism>
<dbReference type="GeneID" id="57275453"/>
<feature type="domain" description="NAD(P)-binding" evidence="1">
    <location>
        <begin position="7"/>
        <end position="198"/>
    </location>
</feature>
<evidence type="ECO:0000313" key="2">
    <source>
        <dbReference type="EMBL" id="AMV61967.1"/>
    </source>
</evidence>
<dbReference type="GO" id="GO:0016646">
    <property type="term" value="F:oxidoreductase activity, acting on the CH-NH group of donors, NAD or NADP as acceptor"/>
    <property type="evidence" value="ECO:0007669"/>
    <property type="project" value="TreeGrafter"/>
</dbReference>
<dbReference type="OrthoDB" id="9785372at2"/>
<dbReference type="Gene3D" id="3.40.50.720">
    <property type="entry name" value="NAD(P)-binding Rossmann-like Domain"/>
    <property type="match status" value="1"/>
</dbReference>
<dbReference type="PANTHER" id="PTHR43355">
    <property type="entry name" value="FLAVIN REDUCTASE (NADPH)"/>
    <property type="match status" value="1"/>
</dbReference>
<dbReference type="Proteomes" id="UP000076405">
    <property type="component" value="Chromosome"/>
</dbReference>
<evidence type="ECO:0000259" key="1">
    <source>
        <dbReference type="Pfam" id="PF13460"/>
    </source>
</evidence>
<keyword evidence="4" id="KW-1185">Reference proteome</keyword>
<dbReference type="EMBL" id="CP012288">
    <property type="protein sequence ID" value="AMV66153.1"/>
    <property type="molecule type" value="Genomic_DNA"/>
</dbReference>
<accession>A0A0R2HT35</accession>
<protein>
    <submittedName>
        <fullName evidence="2">Rrf2-linked NADH-flavin reductase</fullName>
    </submittedName>
</protein>
<dbReference type="Pfam" id="PF13460">
    <property type="entry name" value="NAD_binding_10"/>
    <property type="match status" value="1"/>
</dbReference>
<dbReference type="EMBL" id="CP012275">
    <property type="protein sequence ID" value="AMV61967.1"/>
    <property type="molecule type" value="Genomic_DNA"/>
</dbReference>
<evidence type="ECO:0000313" key="3">
    <source>
        <dbReference type="EMBL" id="AMV66153.1"/>
    </source>
</evidence>
<name>A0A0R2HT35_9LACO</name>
<gene>
    <name evidence="2" type="ORF">ADU70_0467</name>
    <name evidence="3" type="ORF">ADU72_0204</name>
</gene>
<dbReference type="InterPro" id="IPR051606">
    <property type="entry name" value="Polyketide_Oxido-like"/>
</dbReference>
<proteinExistence type="predicted"/>
<evidence type="ECO:0000313" key="4">
    <source>
        <dbReference type="Proteomes" id="UP000076244"/>
    </source>
</evidence>
<dbReference type="InterPro" id="IPR036291">
    <property type="entry name" value="NAD(P)-bd_dom_sf"/>
</dbReference>
<dbReference type="KEGG" id="pdm:ADU72_0204"/>
<dbReference type="RefSeq" id="WP_046871455.1">
    <property type="nucleotide sequence ID" value="NZ_BAAAXI010000177.1"/>
</dbReference>
<evidence type="ECO:0000313" key="5">
    <source>
        <dbReference type="Proteomes" id="UP000076405"/>
    </source>
</evidence>